<accession>A0A1J8PRN0</accession>
<evidence type="ECO:0008006" key="7">
    <source>
        <dbReference type="Google" id="ProtNLM"/>
    </source>
</evidence>
<evidence type="ECO:0000256" key="1">
    <source>
        <dbReference type="ARBA" id="ARBA00022729"/>
    </source>
</evidence>
<dbReference type="SMART" id="SM00191">
    <property type="entry name" value="Int_alpha"/>
    <property type="match status" value="9"/>
</dbReference>
<keyword evidence="3" id="KW-0378">Hydrolase</keyword>
<dbReference type="GO" id="GO:0007155">
    <property type="term" value="P:cell adhesion"/>
    <property type="evidence" value="ECO:0007669"/>
    <property type="project" value="InterPro"/>
</dbReference>
<dbReference type="InterPro" id="IPR013517">
    <property type="entry name" value="FG-GAP"/>
</dbReference>
<dbReference type="AlphaFoldDB" id="A0A1J8PRN0"/>
<evidence type="ECO:0000313" key="5">
    <source>
        <dbReference type="EMBL" id="OJA03592.1"/>
    </source>
</evidence>
<dbReference type="Proteomes" id="UP000182798">
    <property type="component" value="Unassembled WGS sequence"/>
</dbReference>
<dbReference type="PRINTS" id="PR01185">
    <property type="entry name" value="INTEGRINA"/>
</dbReference>
<dbReference type="PANTHER" id="PTHR23221:SF7">
    <property type="entry name" value="PHOSPHATIDYLINOSITOL-GLYCAN-SPECIFIC PHOSPHOLIPASE D"/>
    <property type="match status" value="1"/>
</dbReference>
<proteinExistence type="predicted"/>
<organism evidence="5 6">
    <name type="scientific">Bathymodiolus thermophilus thioautotrophic gill symbiont</name>
    <dbReference type="NCBI Taxonomy" id="2360"/>
    <lineage>
        <taxon>Bacteria</taxon>
        <taxon>Pseudomonadati</taxon>
        <taxon>Pseudomonadota</taxon>
        <taxon>Gammaproteobacteria</taxon>
        <taxon>sulfur-oxidizing symbionts</taxon>
    </lineage>
</organism>
<dbReference type="PANTHER" id="PTHR23221">
    <property type="entry name" value="GLYCOSYLPHOSPHATIDYLINOSITOL PHOSPHOLIPASE D"/>
    <property type="match status" value="1"/>
</dbReference>
<comment type="caution">
    <text evidence="5">The sequence shown here is derived from an EMBL/GenBank/DDBJ whole genome shotgun (WGS) entry which is preliminary data.</text>
</comment>
<dbReference type="InterPro" id="IPR028994">
    <property type="entry name" value="Integrin_alpha_N"/>
</dbReference>
<dbReference type="PROSITE" id="PS51470">
    <property type="entry name" value="FG_GAP"/>
    <property type="match status" value="9"/>
</dbReference>
<protein>
    <recommendedName>
        <fullName evidence="7">Flagellar hook-length control protein FliK</fullName>
    </recommendedName>
</protein>
<evidence type="ECO:0000256" key="3">
    <source>
        <dbReference type="ARBA" id="ARBA00022801"/>
    </source>
</evidence>
<name>A0A1J8PRN0_9GAMM</name>
<dbReference type="GO" id="GO:0008305">
    <property type="term" value="C:integrin complex"/>
    <property type="evidence" value="ECO:0007669"/>
    <property type="project" value="InterPro"/>
</dbReference>
<evidence type="ECO:0000256" key="2">
    <source>
        <dbReference type="ARBA" id="ARBA00022737"/>
    </source>
</evidence>
<dbReference type="EMBL" id="MIQH01000452">
    <property type="protein sequence ID" value="OJA03592.1"/>
    <property type="molecule type" value="Genomic_DNA"/>
</dbReference>
<gene>
    <name evidence="5" type="ORF">BGC33_05080</name>
</gene>
<evidence type="ECO:0000313" key="6">
    <source>
        <dbReference type="Proteomes" id="UP000182798"/>
    </source>
</evidence>
<keyword evidence="4" id="KW-0325">Glycoprotein</keyword>
<keyword evidence="1" id="KW-0732">Signal</keyword>
<keyword evidence="2" id="KW-0677">Repeat</keyword>
<dbReference type="InterPro" id="IPR000413">
    <property type="entry name" value="Integrin_alpha"/>
</dbReference>
<dbReference type="Pfam" id="PF01839">
    <property type="entry name" value="FG-GAP"/>
    <property type="match status" value="9"/>
</dbReference>
<reference evidence="6" key="1">
    <citation type="submission" date="2016-09" db="EMBL/GenBank/DDBJ databases">
        <title>Genome Sequence of Bathymodiolus thermophilus sulfur-oxidizing gill endosymbiont.</title>
        <authorList>
            <person name="Ponnudurai R."/>
            <person name="Kleiner M."/>
            <person name="Sayavedra L."/>
            <person name="Thuermer A."/>
            <person name="Felbeck H."/>
            <person name="Schlueter R."/>
            <person name="Schweder T."/>
            <person name="Markert S."/>
        </authorList>
    </citation>
    <scope>NUCLEOTIDE SEQUENCE [LARGE SCALE GENOMIC DNA]</scope>
    <source>
        <strain evidence="6">BAT/CrabSpa'14</strain>
    </source>
</reference>
<feature type="non-terminal residue" evidence="5">
    <location>
        <position position="747"/>
    </location>
</feature>
<evidence type="ECO:0000256" key="4">
    <source>
        <dbReference type="ARBA" id="ARBA00023180"/>
    </source>
</evidence>
<dbReference type="SUPFAM" id="SSF69318">
    <property type="entry name" value="Integrin alpha N-terminal domain"/>
    <property type="match status" value="3"/>
</dbReference>
<dbReference type="InterPro" id="IPR013519">
    <property type="entry name" value="Int_alpha_beta-p"/>
</dbReference>
<sequence>GITYSIKNASTSKFAITTDTGIVTYKAIQTAAHSDTVTIIATDVAGNATERVVAVSVRGAVAQGFVMNGESAGDESGFSVSSAGDVNGDGLDDLIIGAEQADPDNKSNAGKSYVVFGKVDETAINLSAIALGTGGFVMNGESIGWSGYSASSAGDVNGDGLDDLIVGARLSENFTGKSYVVFGKTDGSAVNLSVIAAGTGGFVINGENADDWSGYSVSSAGDVNGDGLDDLIVGAYWAVPDNKSRAGKSYVVFGKTDGSAVNLSVIAAGTGGFVINGENADDWSGYSVSSAGDVNGDGLDDLIVGAYWAVPDNKSRAGKSYVVFGKTDGSAVNLSVIAAGTGGFVINGENASDNSGISVSSAGDVNGDGLDDLIVGAFHATPNSKSEAGKSYVVFGKTNESAVNLSVIAANTGGFVINGENVNDWSGISVSSAGDVNGDGLDDLIVGAYFADPSSRSNAGKSYVVFGKVDKNAVNLSALGTGGFVINGENAGDYSSISVSSAGDVNGDGLDDLIVGAYGVDVASNKVDAGRSYVVFGKTNESAVNLSVIASGTGGFVINGESAGDNSGISVSSAGDVNGDGLDDLIVGASFADPSSRSNAGKSYVVFGKTNGSAVDLSAIASGTGGFVINGENIDDGSGISVSSAGDVNGDGLDDLIVGAYRADPNSKDKAGKSYVVFGKTDTKAVDLADVSAGNGVVAHAIDFQGNGESNALTGTSADELFVAGLGDDTLIGNGGTDVFNAGAGNV</sequence>
<feature type="non-terminal residue" evidence="5">
    <location>
        <position position="1"/>
    </location>
</feature>
<dbReference type="Gene3D" id="2.130.10.130">
    <property type="entry name" value="Integrin alpha, N-terminal"/>
    <property type="match status" value="5"/>
</dbReference>
<dbReference type="GO" id="GO:0016787">
    <property type="term" value="F:hydrolase activity"/>
    <property type="evidence" value="ECO:0007669"/>
    <property type="project" value="UniProtKB-KW"/>
</dbReference>